<evidence type="ECO:0000256" key="2">
    <source>
        <dbReference type="ARBA" id="ARBA00001936"/>
    </source>
</evidence>
<keyword evidence="5" id="KW-0378">Hydrolase</keyword>
<evidence type="ECO:0000259" key="8">
    <source>
        <dbReference type="Pfam" id="PF01937"/>
    </source>
</evidence>
<organism evidence="9 10">
    <name type="scientific">Nocardiopsis aegyptia</name>
    <dbReference type="NCBI Taxonomy" id="220378"/>
    <lineage>
        <taxon>Bacteria</taxon>
        <taxon>Bacillati</taxon>
        <taxon>Actinomycetota</taxon>
        <taxon>Actinomycetes</taxon>
        <taxon>Streptosporangiales</taxon>
        <taxon>Nocardiopsidaceae</taxon>
        <taxon>Nocardiopsis</taxon>
    </lineage>
</organism>
<evidence type="ECO:0000256" key="1">
    <source>
        <dbReference type="ARBA" id="ARBA00001326"/>
    </source>
</evidence>
<comment type="catalytic activity">
    <reaction evidence="1">
        <text>beta-D-fructose 1-phosphate + H2O = D-fructose + phosphate</text>
        <dbReference type="Rhea" id="RHEA:35603"/>
        <dbReference type="ChEBI" id="CHEBI:15377"/>
        <dbReference type="ChEBI" id="CHEBI:37721"/>
        <dbReference type="ChEBI" id="CHEBI:43474"/>
        <dbReference type="ChEBI" id="CHEBI:138881"/>
    </reaction>
</comment>
<dbReference type="EMBL" id="JACCFS010000001">
    <property type="protein sequence ID" value="NYJ32398.1"/>
    <property type="molecule type" value="Genomic_DNA"/>
</dbReference>
<keyword evidence="10" id="KW-1185">Reference proteome</keyword>
<evidence type="ECO:0000256" key="5">
    <source>
        <dbReference type="ARBA" id="ARBA00022801"/>
    </source>
</evidence>
<dbReference type="InterPro" id="IPR002791">
    <property type="entry name" value="ARMT1-like_metal-bd"/>
</dbReference>
<dbReference type="PANTHER" id="PTHR12260">
    <property type="entry name" value="DAMAGE-CONTROL PHOSPHATASE ARMT1"/>
    <property type="match status" value="1"/>
</dbReference>
<evidence type="ECO:0000256" key="3">
    <source>
        <dbReference type="ARBA" id="ARBA00009519"/>
    </source>
</evidence>
<dbReference type="InterPro" id="IPR039763">
    <property type="entry name" value="ARMT1"/>
</dbReference>
<evidence type="ECO:0000313" key="10">
    <source>
        <dbReference type="Proteomes" id="UP000572051"/>
    </source>
</evidence>
<evidence type="ECO:0000256" key="4">
    <source>
        <dbReference type="ARBA" id="ARBA00022723"/>
    </source>
</evidence>
<evidence type="ECO:0000256" key="7">
    <source>
        <dbReference type="ARBA" id="ARBA00048809"/>
    </source>
</evidence>
<keyword evidence="4" id="KW-0479">Metal-binding</keyword>
<comment type="catalytic activity">
    <reaction evidence="7">
        <text>beta-D-fructose 6-phosphate = dihydroxyacetone + D-glyceraldehyde 3-phosphate</text>
        <dbReference type="Rhea" id="RHEA:28002"/>
        <dbReference type="ChEBI" id="CHEBI:16016"/>
        <dbReference type="ChEBI" id="CHEBI:57634"/>
        <dbReference type="ChEBI" id="CHEBI:59776"/>
    </reaction>
</comment>
<dbReference type="GO" id="GO:0016791">
    <property type="term" value="F:phosphatase activity"/>
    <property type="evidence" value="ECO:0007669"/>
    <property type="project" value="TreeGrafter"/>
</dbReference>
<evidence type="ECO:0000313" key="9">
    <source>
        <dbReference type="EMBL" id="NYJ32398.1"/>
    </source>
</evidence>
<sequence>MPEESRRAVPTALPDADVITSDAPGSFPRSVMCERHPALIRRVIEAFPYPSELRARLYALREEATEGVITPLDEDAHDRDAWLEWGLAEYVGTPWTRAPFLWAESYFYRRLLGALDYFGTGPWQGVDPFAPFKRAELTGAEAAAEVGALDSLTELTPRDRDRALLLSSLWGNRADLGFQVGGGDTSAAVPDLVCDDSADLWELLEARAGGRVCLVADNAGRELLSDLVLIDTLLASDRAREVVLHVKPGPYYVSDATTADVLDGLRHLCAAGGAAERTGTRLWRAMVHGRLRVRAHPFSCAPLPYRDMPADLAEEFASASVTLMKGDLNYRRLVGDRHWPATTPFAAVTAYFPGTVAALRTLKSDVVTGLDRAVVDGLEAGGKAWRTSGTHALVQLAGA</sequence>
<protein>
    <recommendedName>
        <fullName evidence="8">Damage-control phosphatase ARMT1-like metal-binding domain-containing protein</fullName>
    </recommendedName>
</protein>
<comment type="similarity">
    <text evidence="3">Belongs to the damage-control phosphatase family. Sugar phosphate phosphatase III subfamily.</text>
</comment>
<accession>A0A7Z0EJH5</accession>
<dbReference type="GO" id="GO:0006974">
    <property type="term" value="P:DNA damage response"/>
    <property type="evidence" value="ECO:0007669"/>
    <property type="project" value="TreeGrafter"/>
</dbReference>
<keyword evidence="6" id="KW-0464">Manganese</keyword>
<dbReference type="InterPro" id="IPR036075">
    <property type="entry name" value="ARMT-1-like_metal-bd_sf"/>
</dbReference>
<reference evidence="9 10" key="1">
    <citation type="submission" date="2020-07" db="EMBL/GenBank/DDBJ databases">
        <title>Sequencing the genomes of 1000 actinobacteria strains.</title>
        <authorList>
            <person name="Klenk H.-P."/>
        </authorList>
    </citation>
    <scope>NUCLEOTIDE SEQUENCE [LARGE SCALE GENOMIC DNA]</scope>
    <source>
        <strain evidence="9 10">DSM 44442</strain>
    </source>
</reference>
<dbReference type="Pfam" id="PF01937">
    <property type="entry name" value="ARMT1-like_dom"/>
    <property type="match status" value="1"/>
</dbReference>
<comment type="caution">
    <text evidence="9">The sequence shown here is derived from an EMBL/GenBank/DDBJ whole genome shotgun (WGS) entry which is preliminary data.</text>
</comment>
<dbReference type="PANTHER" id="PTHR12260:SF6">
    <property type="entry name" value="DAMAGE-CONTROL PHOSPHATASE ARMT1"/>
    <property type="match status" value="1"/>
</dbReference>
<feature type="domain" description="Damage-control phosphatase ARMT1-like metal-binding" evidence="8">
    <location>
        <begin position="33"/>
        <end position="371"/>
    </location>
</feature>
<dbReference type="SUPFAM" id="SSF111321">
    <property type="entry name" value="AF1104-like"/>
    <property type="match status" value="1"/>
</dbReference>
<dbReference type="Gene3D" id="1.20.930.60">
    <property type="match status" value="1"/>
</dbReference>
<dbReference type="Proteomes" id="UP000572051">
    <property type="component" value="Unassembled WGS sequence"/>
</dbReference>
<gene>
    <name evidence="9" type="ORF">HNR10_000279</name>
</gene>
<proteinExistence type="inferred from homology"/>
<evidence type="ECO:0000256" key="6">
    <source>
        <dbReference type="ARBA" id="ARBA00023211"/>
    </source>
</evidence>
<dbReference type="RefSeq" id="WP_179820189.1">
    <property type="nucleotide sequence ID" value="NZ_JACCFS010000001.1"/>
</dbReference>
<dbReference type="AlphaFoldDB" id="A0A7Z0EJH5"/>
<dbReference type="GO" id="GO:0046872">
    <property type="term" value="F:metal ion binding"/>
    <property type="evidence" value="ECO:0007669"/>
    <property type="project" value="UniProtKB-KW"/>
</dbReference>
<comment type="cofactor">
    <cofactor evidence="2">
        <name>Mn(2+)</name>
        <dbReference type="ChEBI" id="CHEBI:29035"/>
    </cofactor>
</comment>
<name>A0A7Z0EJH5_9ACTN</name>
<dbReference type="Gene3D" id="3.40.50.10880">
    <property type="entry name" value="Uncharacterised protein PF01937, DUF89, domain 3"/>
    <property type="match status" value="1"/>
</dbReference>